<keyword evidence="2" id="KW-0479">Metal-binding</keyword>
<dbReference type="OrthoDB" id="10018191at2759"/>
<gene>
    <name evidence="10" type="ORF">PNEG_03244</name>
</gene>
<evidence type="ECO:0000259" key="9">
    <source>
        <dbReference type="PROSITE" id="PS50157"/>
    </source>
</evidence>
<dbReference type="Proteomes" id="UP000011958">
    <property type="component" value="Unassembled WGS sequence"/>
</dbReference>
<dbReference type="SMART" id="SM00355">
    <property type="entry name" value="ZnF_C2H2"/>
    <property type="match status" value="2"/>
</dbReference>
<feature type="domain" description="C2H2-type" evidence="9">
    <location>
        <begin position="51"/>
        <end position="78"/>
    </location>
</feature>
<dbReference type="SUPFAM" id="SSF57667">
    <property type="entry name" value="beta-beta-alpha zinc fingers"/>
    <property type="match status" value="1"/>
</dbReference>
<evidence type="ECO:0000313" key="10">
    <source>
        <dbReference type="EMBL" id="EMR08408.1"/>
    </source>
</evidence>
<dbReference type="STRING" id="1069680.M7NIJ8"/>
<dbReference type="AlphaFoldDB" id="M7NIJ8"/>
<reference evidence="11" key="1">
    <citation type="journal article" date="2016" name="Nat. Commun.">
        <title>Genome analysis of three Pneumocystis species reveals adaptation mechanisms to life exclusively in mammalian hosts.</title>
        <authorList>
            <person name="Ma L."/>
            <person name="Chen Z."/>
            <person name="Huang D.W."/>
            <person name="Kutty G."/>
            <person name="Ishihara M."/>
            <person name="Wang H."/>
            <person name="Abouelleil A."/>
            <person name="Bishop L."/>
            <person name="Davey E."/>
            <person name="Deng R."/>
            <person name="Deng X."/>
            <person name="Fan L."/>
            <person name="Fantoni G."/>
            <person name="Fitzgerald M."/>
            <person name="Gogineni E."/>
            <person name="Goldberg J.M."/>
            <person name="Handley G."/>
            <person name="Hu X."/>
            <person name="Huber C."/>
            <person name="Jiao X."/>
            <person name="Jones K."/>
            <person name="Levin J.Z."/>
            <person name="Liu Y."/>
            <person name="Macdonald P."/>
            <person name="Melnikov A."/>
            <person name="Raley C."/>
            <person name="Sassi M."/>
            <person name="Sherman B.T."/>
            <person name="Song X."/>
            <person name="Sykes S."/>
            <person name="Tran B."/>
            <person name="Walsh L."/>
            <person name="Xia Y."/>
            <person name="Yang J."/>
            <person name="Young S."/>
            <person name="Zeng Q."/>
            <person name="Zheng X."/>
            <person name="Stephens R."/>
            <person name="Nusbaum C."/>
            <person name="Birren B.W."/>
            <person name="Azadi P."/>
            <person name="Lempicki R.A."/>
            <person name="Cuomo C.A."/>
            <person name="Kovacs J.A."/>
        </authorList>
    </citation>
    <scope>NUCLEOTIDE SEQUENCE [LARGE SCALE GENOMIC DNA]</scope>
    <source>
        <strain evidence="11">B123</strain>
    </source>
</reference>
<keyword evidence="3" id="KW-0677">Repeat</keyword>
<dbReference type="GO" id="GO:0005634">
    <property type="term" value="C:nucleus"/>
    <property type="evidence" value="ECO:0007669"/>
    <property type="project" value="UniProtKB-SubCell"/>
</dbReference>
<keyword evidence="11" id="KW-1185">Reference proteome</keyword>
<dbReference type="eggNOG" id="KOG1721">
    <property type="taxonomic scope" value="Eukaryota"/>
</dbReference>
<name>M7NIJ8_PNEMU</name>
<dbReference type="GeneID" id="19896931"/>
<evidence type="ECO:0000256" key="6">
    <source>
        <dbReference type="ARBA" id="ARBA00023242"/>
    </source>
</evidence>
<sequence>MSNTDIERNHKKKVKNNKTFQCSGFGNCHMQFSRSEHLARHIRKHTGERPFKCYCGRTFSRLDNLRQHAQTIHTNEVINSPYSLSSNSLHTLTYKTRQSAAKNDSKQSEMATYKQNVETLEKNQETYTAKPKSNSIHLPVEKMMKSEDEDAFELSKFQSFIPNGFHSSDQIPDHYYSLKSFSPSLFFHSPIYNSLSSKTDPIPSKFSTLDLNLGLKTILPSNTNSPLPNECQNIQPLSQEIHPKNDFLKKNSSCNNSASITLYNNSCTLTSSNTPSPSDTTNSLRFNDNKLPSITILMDYDLQRSNIISLSNTNEHSLKHNNTQKMSIQFLCNQNITMGGIDILAEVAKIIN</sequence>
<dbReference type="GO" id="GO:0000978">
    <property type="term" value="F:RNA polymerase II cis-regulatory region sequence-specific DNA binding"/>
    <property type="evidence" value="ECO:0007669"/>
    <property type="project" value="InterPro"/>
</dbReference>
<protein>
    <recommendedName>
        <fullName evidence="9">C2H2-type domain-containing protein</fullName>
    </recommendedName>
</protein>
<dbReference type="GO" id="GO:0000785">
    <property type="term" value="C:chromatin"/>
    <property type="evidence" value="ECO:0007669"/>
    <property type="project" value="TreeGrafter"/>
</dbReference>
<dbReference type="InterPro" id="IPR051059">
    <property type="entry name" value="VerF-like"/>
</dbReference>
<dbReference type="Gene3D" id="3.30.160.60">
    <property type="entry name" value="Classic Zinc Finger"/>
    <property type="match status" value="2"/>
</dbReference>
<accession>M7NIJ8</accession>
<organism evidence="10 11">
    <name type="scientific">Pneumocystis murina (strain B123)</name>
    <name type="common">Mouse pneumocystis pneumonia agent</name>
    <name type="synonym">Pneumocystis carinii f. sp. muris</name>
    <dbReference type="NCBI Taxonomy" id="1069680"/>
    <lineage>
        <taxon>Eukaryota</taxon>
        <taxon>Fungi</taxon>
        <taxon>Dikarya</taxon>
        <taxon>Ascomycota</taxon>
        <taxon>Taphrinomycotina</taxon>
        <taxon>Pneumocystomycetes</taxon>
        <taxon>Pneumocystaceae</taxon>
        <taxon>Pneumocystis</taxon>
    </lineage>
</organism>
<proteinExistence type="predicted"/>
<dbReference type="FunFam" id="3.30.160.60:FF:002343">
    <property type="entry name" value="Zinc finger protein 33A"/>
    <property type="match status" value="1"/>
</dbReference>
<keyword evidence="6" id="KW-0539">Nucleus</keyword>
<dbReference type="InterPro" id="IPR036236">
    <property type="entry name" value="Znf_C2H2_sf"/>
</dbReference>
<evidence type="ECO:0000256" key="2">
    <source>
        <dbReference type="ARBA" id="ARBA00022723"/>
    </source>
</evidence>
<dbReference type="GO" id="GO:0000981">
    <property type="term" value="F:DNA-binding transcription factor activity, RNA polymerase II-specific"/>
    <property type="evidence" value="ECO:0007669"/>
    <property type="project" value="InterPro"/>
</dbReference>
<evidence type="ECO:0000256" key="7">
    <source>
        <dbReference type="PROSITE-ProRule" id="PRU00042"/>
    </source>
</evidence>
<evidence type="ECO:0000256" key="4">
    <source>
        <dbReference type="ARBA" id="ARBA00022771"/>
    </source>
</evidence>
<keyword evidence="8" id="KW-0175">Coiled coil</keyword>
<feature type="coiled-coil region" evidence="8">
    <location>
        <begin position="103"/>
        <end position="130"/>
    </location>
</feature>
<comment type="subcellular location">
    <subcellularLocation>
        <location evidence="1">Nucleus</location>
    </subcellularLocation>
</comment>
<keyword evidence="4 7" id="KW-0863">Zinc-finger</keyword>
<evidence type="ECO:0000256" key="1">
    <source>
        <dbReference type="ARBA" id="ARBA00004123"/>
    </source>
</evidence>
<dbReference type="RefSeq" id="XP_007875311.1">
    <property type="nucleotide sequence ID" value="XM_007877120.1"/>
</dbReference>
<evidence type="ECO:0000256" key="5">
    <source>
        <dbReference type="ARBA" id="ARBA00022833"/>
    </source>
</evidence>
<dbReference type="GO" id="GO:0008270">
    <property type="term" value="F:zinc ion binding"/>
    <property type="evidence" value="ECO:0007669"/>
    <property type="project" value="UniProtKB-KW"/>
</dbReference>
<evidence type="ECO:0000256" key="8">
    <source>
        <dbReference type="SAM" id="Coils"/>
    </source>
</evidence>
<dbReference type="Pfam" id="PF00096">
    <property type="entry name" value="zf-C2H2"/>
    <property type="match status" value="2"/>
</dbReference>
<dbReference type="PROSITE" id="PS50157">
    <property type="entry name" value="ZINC_FINGER_C2H2_2"/>
    <property type="match status" value="2"/>
</dbReference>
<dbReference type="InterPro" id="IPR013087">
    <property type="entry name" value="Znf_C2H2_type"/>
</dbReference>
<comment type="caution">
    <text evidence="10">The sequence shown here is derived from an EMBL/GenBank/DDBJ whole genome shotgun (WGS) entry which is preliminary data.</text>
</comment>
<dbReference type="PANTHER" id="PTHR40626">
    <property type="entry name" value="MIP31509P"/>
    <property type="match status" value="1"/>
</dbReference>
<dbReference type="VEuPathDB" id="FungiDB:PNEG_03244"/>
<dbReference type="PANTHER" id="PTHR40626:SF32">
    <property type="entry name" value="ZINC FINGER PROTEIN RST2"/>
    <property type="match status" value="1"/>
</dbReference>
<dbReference type="EMBL" id="AFWA02000010">
    <property type="protein sequence ID" value="EMR08408.1"/>
    <property type="molecule type" value="Genomic_DNA"/>
</dbReference>
<dbReference type="HOGENOM" id="CLU_787825_0_0_1"/>
<evidence type="ECO:0000313" key="11">
    <source>
        <dbReference type="Proteomes" id="UP000011958"/>
    </source>
</evidence>
<feature type="domain" description="C2H2-type" evidence="9">
    <location>
        <begin position="20"/>
        <end position="50"/>
    </location>
</feature>
<evidence type="ECO:0000256" key="3">
    <source>
        <dbReference type="ARBA" id="ARBA00022737"/>
    </source>
</evidence>
<keyword evidence="5" id="KW-0862">Zinc</keyword>